<dbReference type="AlphaFoldDB" id="E0NRM6"/>
<evidence type="ECO:0000256" key="1">
    <source>
        <dbReference type="SAM" id="MobiDB-lite"/>
    </source>
</evidence>
<feature type="non-terminal residue" evidence="2">
    <location>
        <position position="1"/>
    </location>
</feature>
<gene>
    <name evidence="2" type="ORF">HMPREF0658_0827</name>
</gene>
<comment type="caution">
    <text evidence="2">The sequence shown here is derived from an EMBL/GenBank/DDBJ whole genome shotgun (WGS) entry which is preliminary data.</text>
</comment>
<feature type="region of interest" description="Disordered" evidence="1">
    <location>
        <begin position="1"/>
        <end position="22"/>
    </location>
</feature>
<dbReference type="RefSeq" id="WP_006948660.1">
    <property type="nucleotide sequence ID" value="NZ_GL397214.1"/>
</dbReference>
<dbReference type="EMBL" id="AEEI01000027">
    <property type="protein sequence ID" value="EFM02164.1"/>
    <property type="molecule type" value="Genomic_DNA"/>
</dbReference>
<dbReference type="HOGENOM" id="CLU_2693684_0_0_10"/>
<proteinExistence type="predicted"/>
<sequence length="73" mass="7969">YIYTVTQHKSTSADKPKEATEPKAEATSYANHAIVMKQNKTSIGWHLLDPKHCPAPTSFTKAALTTQSPKGTI</sequence>
<evidence type="ECO:0000313" key="2">
    <source>
        <dbReference type="EMBL" id="EFM02164.1"/>
    </source>
</evidence>
<keyword evidence="3" id="KW-1185">Reference proteome</keyword>
<reference evidence="2" key="1">
    <citation type="submission" date="2010-07" db="EMBL/GenBank/DDBJ databases">
        <authorList>
            <person name="Muzny D."/>
            <person name="Qin X."/>
            <person name="Deng J."/>
            <person name="Jiang H."/>
            <person name="Liu Y."/>
            <person name="Qu J."/>
            <person name="Song X.-Z."/>
            <person name="Zhang L."/>
            <person name="Thornton R."/>
            <person name="Coyle M."/>
            <person name="Francisco L."/>
            <person name="Jackson L."/>
            <person name="Javaid M."/>
            <person name="Korchina V."/>
            <person name="Kovar C."/>
            <person name="Mata R."/>
            <person name="Mathew T."/>
            <person name="Ngo R."/>
            <person name="Nguyen L."/>
            <person name="Nguyen N."/>
            <person name="Okwuonu G."/>
            <person name="Ongeri F."/>
            <person name="Pham C."/>
            <person name="Simmons D."/>
            <person name="Wilczek-Boney K."/>
            <person name="Hale W."/>
            <person name="Jakkamsetti A."/>
            <person name="Pham P."/>
            <person name="Ruth R."/>
            <person name="San Lucas F."/>
            <person name="Warren J."/>
            <person name="Zhang J."/>
            <person name="Zhao Z."/>
            <person name="Zhou C."/>
            <person name="Zhu D."/>
            <person name="Lee S."/>
            <person name="Bess C."/>
            <person name="Blankenburg K."/>
            <person name="Forbes L."/>
            <person name="Fu Q."/>
            <person name="Gubbala S."/>
            <person name="Hirani K."/>
            <person name="Jayaseelan J.C."/>
            <person name="Lara F."/>
            <person name="Munidasa M."/>
            <person name="Palculict T."/>
            <person name="Patil S."/>
            <person name="Pu L.-L."/>
            <person name="Saada N."/>
            <person name="Tang L."/>
            <person name="Weissenberger G."/>
            <person name="Zhu Y."/>
            <person name="Hemphill L."/>
            <person name="Shang Y."/>
            <person name="Youmans B."/>
            <person name="Ayvaz T."/>
            <person name="Ross M."/>
            <person name="Santibanez J."/>
            <person name="Aqrawi P."/>
            <person name="Gross S."/>
            <person name="Joshi V."/>
            <person name="Fowler G."/>
            <person name="Nazareth L."/>
            <person name="Reid J."/>
            <person name="Worley K."/>
            <person name="Petrosino J."/>
            <person name="Highlander S."/>
            <person name="Gibbs R."/>
        </authorList>
    </citation>
    <scope>NUCLEOTIDE SEQUENCE [LARGE SCALE GENOMIC DNA]</scope>
    <source>
        <strain evidence="2">DSM 16973</strain>
    </source>
</reference>
<accession>E0NRM6</accession>
<name>E0NRM6_9BACT</name>
<feature type="compositionally biased region" description="Basic and acidic residues" evidence="1">
    <location>
        <begin position="11"/>
        <end position="22"/>
    </location>
</feature>
<feature type="compositionally biased region" description="Polar residues" evidence="1">
    <location>
        <begin position="1"/>
        <end position="10"/>
    </location>
</feature>
<dbReference type="Proteomes" id="UP000004394">
    <property type="component" value="Unassembled WGS sequence"/>
</dbReference>
<evidence type="ECO:0000313" key="3">
    <source>
        <dbReference type="Proteomes" id="UP000004394"/>
    </source>
</evidence>
<organism evidence="2 3">
    <name type="scientific">Hoylesella marshii DSM 16973 = JCM 13450</name>
    <dbReference type="NCBI Taxonomy" id="862515"/>
    <lineage>
        <taxon>Bacteria</taxon>
        <taxon>Pseudomonadati</taxon>
        <taxon>Bacteroidota</taxon>
        <taxon>Bacteroidia</taxon>
        <taxon>Bacteroidales</taxon>
        <taxon>Prevotellaceae</taxon>
        <taxon>Hoylesella</taxon>
    </lineage>
</organism>
<protein>
    <submittedName>
        <fullName evidence="2">Uncharacterized protein</fullName>
    </submittedName>
</protein>